<dbReference type="GO" id="GO:0003700">
    <property type="term" value="F:DNA-binding transcription factor activity"/>
    <property type="evidence" value="ECO:0007669"/>
    <property type="project" value="InterPro"/>
</dbReference>
<evidence type="ECO:0000313" key="5">
    <source>
        <dbReference type="EMBL" id="RAU22122.1"/>
    </source>
</evidence>
<keyword evidence="1" id="KW-0805">Transcription regulation</keyword>
<evidence type="ECO:0000256" key="3">
    <source>
        <dbReference type="ARBA" id="ARBA00023163"/>
    </source>
</evidence>
<name>A0A364NYH5_9PROT</name>
<dbReference type="Pfam" id="PF07729">
    <property type="entry name" value="FCD"/>
    <property type="match status" value="1"/>
</dbReference>
<dbReference type="RefSeq" id="WP_112144424.1">
    <property type="nucleotide sequence ID" value="NZ_PGTO01000006.1"/>
</dbReference>
<keyword evidence="3" id="KW-0804">Transcription</keyword>
<dbReference type="Pfam" id="PF00392">
    <property type="entry name" value="GntR"/>
    <property type="match status" value="1"/>
</dbReference>
<dbReference type="InterPro" id="IPR036388">
    <property type="entry name" value="WH-like_DNA-bd_sf"/>
</dbReference>
<dbReference type="SUPFAM" id="SSF46785">
    <property type="entry name" value="Winged helix' DNA-binding domain"/>
    <property type="match status" value="1"/>
</dbReference>
<dbReference type="GO" id="GO:0003677">
    <property type="term" value="F:DNA binding"/>
    <property type="evidence" value="ECO:0007669"/>
    <property type="project" value="UniProtKB-KW"/>
</dbReference>
<dbReference type="EMBL" id="PGTO01000006">
    <property type="protein sequence ID" value="RAU22122.1"/>
    <property type="molecule type" value="Genomic_DNA"/>
</dbReference>
<dbReference type="InterPro" id="IPR036390">
    <property type="entry name" value="WH_DNA-bd_sf"/>
</dbReference>
<comment type="caution">
    <text evidence="5">The sequence shown here is derived from an EMBL/GenBank/DDBJ whole genome shotgun (WGS) entry which is preliminary data.</text>
</comment>
<feature type="domain" description="HTH gntR-type" evidence="4">
    <location>
        <begin position="8"/>
        <end position="75"/>
    </location>
</feature>
<protein>
    <submittedName>
        <fullName evidence="5">GntR family transcriptional regulator</fullName>
    </submittedName>
</protein>
<organism evidence="5 6">
    <name type="scientific">Paramagnetospirillum kuznetsovii</name>
    <dbReference type="NCBI Taxonomy" id="2053833"/>
    <lineage>
        <taxon>Bacteria</taxon>
        <taxon>Pseudomonadati</taxon>
        <taxon>Pseudomonadota</taxon>
        <taxon>Alphaproteobacteria</taxon>
        <taxon>Rhodospirillales</taxon>
        <taxon>Magnetospirillaceae</taxon>
        <taxon>Paramagnetospirillum</taxon>
    </lineage>
</organism>
<dbReference type="AlphaFoldDB" id="A0A364NYH5"/>
<evidence type="ECO:0000259" key="4">
    <source>
        <dbReference type="PROSITE" id="PS50949"/>
    </source>
</evidence>
<dbReference type="SMART" id="SM00895">
    <property type="entry name" value="FCD"/>
    <property type="match status" value="1"/>
</dbReference>
<dbReference type="SMART" id="SM00345">
    <property type="entry name" value="HTH_GNTR"/>
    <property type="match status" value="1"/>
</dbReference>
<keyword evidence="6" id="KW-1185">Reference proteome</keyword>
<dbReference type="PROSITE" id="PS50949">
    <property type="entry name" value="HTH_GNTR"/>
    <property type="match status" value="1"/>
</dbReference>
<dbReference type="Proteomes" id="UP000251075">
    <property type="component" value="Unassembled WGS sequence"/>
</dbReference>
<evidence type="ECO:0000256" key="1">
    <source>
        <dbReference type="ARBA" id="ARBA00023015"/>
    </source>
</evidence>
<dbReference type="CDD" id="cd07377">
    <property type="entry name" value="WHTH_GntR"/>
    <property type="match status" value="1"/>
</dbReference>
<evidence type="ECO:0000256" key="2">
    <source>
        <dbReference type="ARBA" id="ARBA00023125"/>
    </source>
</evidence>
<dbReference type="SUPFAM" id="SSF48008">
    <property type="entry name" value="GntR ligand-binding domain-like"/>
    <property type="match status" value="1"/>
</dbReference>
<proteinExistence type="predicted"/>
<dbReference type="InterPro" id="IPR008920">
    <property type="entry name" value="TF_FadR/GntR_C"/>
</dbReference>
<dbReference type="InterPro" id="IPR000524">
    <property type="entry name" value="Tscrpt_reg_HTH_GntR"/>
</dbReference>
<dbReference type="Gene3D" id="1.20.120.530">
    <property type="entry name" value="GntR ligand-binding domain-like"/>
    <property type="match status" value="1"/>
</dbReference>
<accession>A0A364NYH5</accession>
<dbReference type="OrthoDB" id="9789310at2"/>
<dbReference type="InterPro" id="IPR011711">
    <property type="entry name" value="GntR_C"/>
</dbReference>
<dbReference type="PANTHER" id="PTHR43537:SF49">
    <property type="entry name" value="TRANSCRIPTIONAL REGULATORY PROTEIN"/>
    <property type="match status" value="1"/>
</dbReference>
<dbReference type="Gene3D" id="1.10.10.10">
    <property type="entry name" value="Winged helix-like DNA-binding domain superfamily/Winged helix DNA-binding domain"/>
    <property type="match status" value="1"/>
</dbReference>
<dbReference type="PANTHER" id="PTHR43537">
    <property type="entry name" value="TRANSCRIPTIONAL REGULATOR, GNTR FAMILY"/>
    <property type="match status" value="1"/>
</dbReference>
<gene>
    <name evidence="5" type="ORF">CU669_10635</name>
</gene>
<keyword evidence="2" id="KW-0238">DNA-binding</keyword>
<evidence type="ECO:0000313" key="6">
    <source>
        <dbReference type="Proteomes" id="UP000251075"/>
    </source>
</evidence>
<reference evidence="5 6" key="1">
    <citation type="submission" date="2017-11" db="EMBL/GenBank/DDBJ databases">
        <title>Draft genome sequence of magnetotactic bacterium Magnetospirillum kuznetsovii LBB-42.</title>
        <authorList>
            <person name="Grouzdev D.S."/>
            <person name="Rysina M.S."/>
            <person name="Baslerov R.V."/>
            <person name="Koziaeva V."/>
        </authorList>
    </citation>
    <scope>NUCLEOTIDE SEQUENCE [LARGE SCALE GENOMIC DNA]</scope>
    <source>
        <strain evidence="5 6">LBB-42</strain>
    </source>
</reference>
<sequence length="197" mass="21040">MTVAEDKLSKALQARQLLMSDICVGRLRPGDRIIEEDIAARVGCSRTPVREAIHHLDAIGMLLFKPRHGAVVAKRDQKAETYLRDALAELESVCAALAARRVTAEQRGQLGRLMKTGAPEGDLLDALHTATGNPVLVDLTQDLRARLLSNGPPETVGASLHSPGLGHVVEAVISGDAAAARAAMQAHMHHDDPPQLP</sequence>